<keyword evidence="9" id="KW-1185">Reference proteome</keyword>
<keyword evidence="4 6" id="KW-1133">Transmembrane helix</keyword>
<dbReference type="AlphaFoldDB" id="A0A518EU55"/>
<evidence type="ECO:0000313" key="8">
    <source>
        <dbReference type="EMBL" id="QDV07623.1"/>
    </source>
</evidence>
<keyword evidence="2" id="KW-1003">Cell membrane</keyword>
<gene>
    <name evidence="8" type="ORF">Poly30_31510</name>
</gene>
<feature type="transmembrane region" description="Helical" evidence="6">
    <location>
        <begin position="248"/>
        <end position="267"/>
    </location>
</feature>
<feature type="transmembrane region" description="Helical" evidence="6">
    <location>
        <begin position="327"/>
        <end position="348"/>
    </location>
</feature>
<feature type="domain" description="Na+/H+ antiporter NhaC-like C-terminal" evidence="7">
    <location>
        <begin position="343"/>
        <end position="689"/>
    </location>
</feature>
<feature type="transmembrane region" description="Helical" evidence="6">
    <location>
        <begin position="570"/>
        <end position="589"/>
    </location>
</feature>
<evidence type="ECO:0000256" key="5">
    <source>
        <dbReference type="ARBA" id="ARBA00023136"/>
    </source>
</evidence>
<name>A0A518EU55_9BACT</name>
<dbReference type="Proteomes" id="UP000320390">
    <property type="component" value="Chromosome"/>
</dbReference>
<evidence type="ECO:0000256" key="6">
    <source>
        <dbReference type="SAM" id="Phobius"/>
    </source>
</evidence>
<feature type="transmembrane region" description="Helical" evidence="6">
    <location>
        <begin position="442"/>
        <end position="461"/>
    </location>
</feature>
<feature type="transmembrane region" description="Helical" evidence="6">
    <location>
        <begin position="626"/>
        <end position="644"/>
    </location>
</feature>
<feature type="transmembrane region" description="Helical" evidence="6">
    <location>
        <begin position="530"/>
        <end position="550"/>
    </location>
</feature>
<reference evidence="8 9" key="1">
    <citation type="submission" date="2019-02" db="EMBL/GenBank/DDBJ databases">
        <title>Deep-cultivation of Planctomycetes and their phenomic and genomic characterization uncovers novel biology.</title>
        <authorList>
            <person name="Wiegand S."/>
            <person name="Jogler M."/>
            <person name="Boedeker C."/>
            <person name="Pinto D."/>
            <person name="Vollmers J."/>
            <person name="Rivas-Marin E."/>
            <person name="Kohn T."/>
            <person name="Peeters S.H."/>
            <person name="Heuer A."/>
            <person name="Rast P."/>
            <person name="Oberbeckmann S."/>
            <person name="Bunk B."/>
            <person name="Jeske O."/>
            <person name="Meyerdierks A."/>
            <person name="Storesund J.E."/>
            <person name="Kallscheuer N."/>
            <person name="Luecker S."/>
            <person name="Lage O.M."/>
            <person name="Pohl T."/>
            <person name="Merkel B.J."/>
            <person name="Hornburger P."/>
            <person name="Mueller R.-W."/>
            <person name="Bruemmer F."/>
            <person name="Labrenz M."/>
            <person name="Spormann A.M."/>
            <person name="Op den Camp H."/>
            <person name="Overmann J."/>
            <person name="Amann R."/>
            <person name="Jetten M.S.M."/>
            <person name="Mascher T."/>
            <person name="Medema M.H."/>
            <person name="Devos D.P."/>
            <person name="Kaster A.-K."/>
            <person name="Ovreas L."/>
            <person name="Rohde M."/>
            <person name="Galperin M.Y."/>
            <person name="Jogler C."/>
        </authorList>
    </citation>
    <scope>NUCLEOTIDE SEQUENCE [LARGE SCALE GENOMIC DNA]</scope>
    <source>
        <strain evidence="8 9">Poly30</strain>
    </source>
</reference>
<evidence type="ECO:0000259" key="7">
    <source>
        <dbReference type="Pfam" id="PF03553"/>
    </source>
</evidence>
<dbReference type="Pfam" id="PF03553">
    <property type="entry name" value="Na_H_antiporter"/>
    <property type="match status" value="1"/>
</dbReference>
<feature type="transmembrane region" description="Helical" evidence="6">
    <location>
        <begin position="368"/>
        <end position="393"/>
    </location>
</feature>
<dbReference type="OrthoDB" id="9762978at2"/>
<feature type="transmembrane region" description="Helical" evidence="6">
    <location>
        <begin position="501"/>
        <end position="518"/>
    </location>
</feature>
<dbReference type="PANTHER" id="PTHR43478">
    <property type="entry name" value="NA+/H+ ANTIPORTER-RELATED"/>
    <property type="match status" value="1"/>
</dbReference>
<sequence length="724" mass="77580">MAAMIRIASLVAFLAVVAALVFVPGVSPSRLATKQAGELLTATLTVPGPDGKDVERPLWKDILESRAVVTELDENGLEARVLRVGGAGFLTDIRREGEGYDFLWPSEVAKSVVRELRSIVEEEKLDISIEAYKKPDPDGFTVLADVKEDTYRLTATIGRSPGEEFLGSREVPRKRVSKLSLLPPLVAIFFAILLRRPIIALFSGVWVGAFLVRWLAGESAATAPLGGFKDVFTKYLGEQLKSQARTEIILFVVFMLAMVGILTRAGGIRGIMNSIAGLARDARKTQIATWLMGLTIFFDDYANTILVGSTMRPLADKYRVAREKLAYIVDSTAAPVAGVSILSTWIAFEVSTFSAQLPDAGLGANQGYAIFLQTLPFRFYCWFTLIFVGMIVLSGRDFGPMLTAERRARSGKLLRDGATPLVGKAATELEAREGVEPRATTALLPLAVFVFTTLGTIIYTGCKGLGVFAEKGSEAAAKLELLSPLQFATGILYEGSGETPLMYGAIAGFVVAAILALLRGLGAGEILMAALNSLKAMGVAIVILYLAWMVGAACSDLSTAAYLSATLTEAIPYMLLPVILFLLAGLIAFSTGSSWSTMTILLPLVIGLAYDIGFAGTPEGFDPRTFGLGLMVISIGAVLEGAIFGDHCSPISDTTVMSSIACASDHVDHVRTQAPYALLTMFVALFVGYLPVTFFQLPWWIALLAGSAVLWGFLMLKGKRADVA</sequence>
<evidence type="ECO:0000256" key="4">
    <source>
        <dbReference type="ARBA" id="ARBA00022989"/>
    </source>
</evidence>
<evidence type="ECO:0000313" key="9">
    <source>
        <dbReference type="Proteomes" id="UP000320390"/>
    </source>
</evidence>
<evidence type="ECO:0000256" key="2">
    <source>
        <dbReference type="ARBA" id="ARBA00022475"/>
    </source>
</evidence>
<feature type="transmembrane region" description="Helical" evidence="6">
    <location>
        <begin position="674"/>
        <end position="691"/>
    </location>
</feature>
<organism evidence="8 9">
    <name type="scientific">Saltatorellus ferox</name>
    <dbReference type="NCBI Taxonomy" id="2528018"/>
    <lineage>
        <taxon>Bacteria</taxon>
        <taxon>Pseudomonadati</taxon>
        <taxon>Planctomycetota</taxon>
        <taxon>Planctomycetia</taxon>
        <taxon>Planctomycetia incertae sedis</taxon>
        <taxon>Saltatorellus</taxon>
    </lineage>
</organism>
<feature type="transmembrane region" description="Helical" evidence="6">
    <location>
        <begin position="185"/>
        <end position="212"/>
    </location>
</feature>
<dbReference type="InterPro" id="IPR018461">
    <property type="entry name" value="Na/H_Antiport_NhaC-like_C"/>
</dbReference>
<feature type="transmembrane region" description="Helical" evidence="6">
    <location>
        <begin position="697"/>
        <end position="716"/>
    </location>
</feature>
<proteinExistence type="predicted"/>
<protein>
    <submittedName>
        <fullName evidence="8">Na+/H+ antiporter family protein</fullName>
    </submittedName>
</protein>
<accession>A0A518EU55</accession>
<feature type="transmembrane region" description="Helical" evidence="6">
    <location>
        <begin position="287"/>
        <end position="306"/>
    </location>
</feature>
<dbReference type="PANTHER" id="PTHR43478:SF1">
    <property type="entry name" value="NA+_H+ ANTIPORTER NHAC-LIKE C-TERMINAL DOMAIN-CONTAINING PROTEIN"/>
    <property type="match status" value="1"/>
</dbReference>
<comment type="subcellular location">
    <subcellularLocation>
        <location evidence="1">Cell membrane</location>
        <topology evidence="1">Multi-pass membrane protein</topology>
    </subcellularLocation>
</comment>
<dbReference type="GO" id="GO:0005886">
    <property type="term" value="C:plasma membrane"/>
    <property type="evidence" value="ECO:0007669"/>
    <property type="project" value="UniProtKB-SubCell"/>
</dbReference>
<dbReference type="EMBL" id="CP036434">
    <property type="protein sequence ID" value="QDV07623.1"/>
    <property type="molecule type" value="Genomic_DNA"/>
</dbReference>
<keyword evidence="5 6" id="KW-0472">Membrane</keyword>
<keyword evidence="3 6" id="KW-0812">Transmembrane</keyword>
<feature type="transmembrane region" description="Helical" evidence="6">
    <location>
        <begin position="596"/>
        <end position="614"/>
    </location>
</feature>
<evidence type="ECO:0000256" key="3">
    <source>
        <dbReference type="ARBA" id="ARBA00022692"/>
    </source>
</evidence>
<evidence type="ECO:0000256" key="1">
    <source>
        <dbReference type="ARBA" id="ARBA00004651"/>
    </source>
</evidence>